<evidence type="ECO:0000259" key="2">
    <source>
        <dbReference type="PROSITE" id="PS51913"/>
    </source>
</evidence>
<organism evidence="3 4">
    <name type="scientific">Faecalicatena contorta</name>
    <dbReference type="NCBI Taxonomy" id="39482"/>
    <lineage>
        <taxon>Bacteria</taxon>
        <taxon>Bacillati</taxon>
        <taxon>Bacillota</taxon>
        <taxon>Clostridia</taxon>
        <taxon>Lachnospirales</taxon>
        <taxon>Lachnospiraceae</taxon>
        <taxon>Faecalicatena</taxon>
    </lineage>
</organism>
<evidence type="ECO:0000256" key="1">
    <source>
        <dbReference type="ARBA" id="ARBA00023163"/>
    </source>
</evidence>
<reference evidence="4" key="1">
    <citation type="submission" date="2017-07" db="EMBL/GenBank/DDBJ databases">
        <authorList>
            <person name="Varghese N."/>
            <person name="Submissions S."/>
        </authorList>
    </citation>
    <scope>NUCLEOTIDE SEQUENCE [LARGE SCALE GENOMIC DNA]</scope>
    <source>
        <strain evidence="4">NLAE-zl-C134</strain>
    </source>
</reference>
<dbReference type="GO" id="GO:0006355">
    <property type="term" value="P:regulation of DNA-templated transcription"/>
    <property type="evidence" value="ECO:0007669"/>
    <property type="project" value="InterPro"/>
</dbReference>
<gene>
    <name evidence="3" type="ORF">SAMN05216529_104107</name>
</gene>
<sequence>MGYSFLDLAKEVLEHKNIPLSVEEIWEAFERL</sequence>
<protein>
    <recommendedName>
        <fullName evidence="2">HTH HARE-type domain-containing protein</fullName>
    </recommendedName>
</protein>
<keyword evidence="4" id="KW-1185">Reference proteome</keyword>
<feature type="domain" description="HTH HARE-type" evidence="2">
    <location>
        <begin position="3"/>
        <end position="32"/>
    </location>
</feature>
<dbReference type="InterPro" id="IPR007759">
    <property type="entry name" value="Asxl_HARE-HTH"/>
</dbReference>
<dbReference type="AlphaFoldDB" id="A0A315ZZP7"/>
<name>A0A315ZZP7_9FIRM</name>
<evidence type="ECO:0000313" key="4">
    <source>
        <dbReference type="Proteomes" id="UP000254051"/>
    </source>
</evidence>
<evidence type="ECO:0000313" key="3">
    <source>
        <dbReference type="EMBL" id="SUQ13796.1"/>
    </source>
</evidence>
<dbReference type="EMBL" id="UHJJ01000004">
    <property type="protein sequence ID" value="SUQ13796.1"/>
    <property type="molecule type" value="Genomic_DNA"/>
</dbReference>
<dbReference type="PROSITE" id="PS51913">
    <property type="entry name" value="HTH_HARE"/>
    <property type="match status" value="1"/>
</dbReference>
<keyword evidence="1" id="KW-0804">Transcription</keyword>
<proteinExistence type="predicted"/>
<accession>A0A315ZZP7</accession>
<dbReference type="Proteomes" id="UP000254051">
    <property type="component" value="Unassembled WGS sequence"/>
</dbReference>